<feature type="non-terminal residue" evidence="2">
    <location>
        <position position="46"/>
    </location>
</feature>
<name>A0A1J8R2C3_9AGAM</name>
<protein>
    <submittedName>
        <fullName evidence="2">Uncharacterized protein</fullName>
    </submittedName>
</protein>
<feature type="region of interest" description="Disordered" evidence="1">
    <location>
        <begin position="1"/>
        <end position="46"/>
    </location>
</feature>
<feature type="compositionally biased region" description="Polar residues" evidence="1">
    <location>
        <begin position="35"/>
        <end position="46"/>
    </location>
</feature>
<evidence type="ECO:0000313" key="3">
    <source>
        <dbReference type="Proteomes" id="UP000183567"/>
    </source>
</evidence>
<evidence type="ECO:0000313" key="2">
    <source>
        <dbReference type="EMBL" id="OJA19801.1"/>
    </source>
</evidence>
<sequence length="46" mass="4569">MTDTAGATGKRTPPRSGDVVSAPEHKSTPLAKGTASVSENIGTVGM</sequence>
<dbReference type="EMBL" id="LVVM01000882">
    <property type="protein sequence ID" value="OJA19801.1"/>
    <property type="molecule type" value="Genomic_DNA"/>
</dbReference>
<comment type="caution">
    <text evidence="2">The sequence shown here is derived from an EMBL/GenBank/DDBJ whole genome shotgun (WGS) entry which is preliminary data.</text>
</comment>
<dbReference type="Proteomes" id="UP000183567">
    <property type="component" value="Unassembled WGS sequence"/>
</dbReference>
<proteinExistence type="predicted"/>
<dbReference type="OrthoDB" id="2691556at2759"/>
<accession>A0A1J8R2C3</accession>
<reference evidence="2 3" key="1">
    <citation type="submission" date="2016-03" db="EMBL/GenBank/DDBJ databases">
        <title>Comparative genomics of the ectomycorrhizal sister species Rhizopogon vinicolor and Rhizopogon vesiculosus (Basidiomycota: Boletales) reveals a divergence of the mating type B locus.</title>
        <authorList>
            <person name="Mujic A.B."/>
            <person name="Kuo A."/>
            <person name="Tritt A."/>
            <person name="Lipzen A."/>
            <person name="Chen C."/>
            <person name="Johnson J."/>
            <person name="Sharma A."/>
            <person name="Barry K."/>
            <person name="Grigoriev I.V."/>
            <person name="Spatafora J.W."/>
        </authorList>
    </citation>
    <scope>NUCLEOTIDE SEQUENCE [LARGE SCALE GENOMIC DNA]</scope>
    <source>
        <strain evidence="2 3">AM-OR11-056</strain>
    </source>
</reference>
<keyword evidence="3" id="KW-1185">Reference proteome</keyword>
<organism evidence="2 3">
    <name type="scientific">Rhizopogon vesiculosus</name>
    <dbReference type="NCBI Taxonomy" id="180088"/>
    <lineage>
        <taxon>Eukaryota</taxon>
        <taxon>Fungi</taxon>
        <taxon>Dikarya</taxon>
        <taxon>Basidiomycota</taxon>
        <taxon>Agaricomycotina</taxon>
        <taxon>Agaricomycetes</taxon>
        <taxon>Agaricomycetidae</taxon>
        <taxon>Boletales</taxon>
        <taxon>Suillineae</taxon>
        <taxon>Rhizopogonaceae</taxon>
        <taxon>Rhizopogon</taxon>
    </lineage>
</organism>
<gene>
    <name evidence="2" type="ORF">AZE42_14166</name>
</gene>
<dbReference type="AlphaFoldDB" id="A0A1J8R2C3"/>
<evidence type="ECO:0000256" key="1">
    <source>
        <dbReference type="SAM" id="MobiDB-lite"/>
    </source>
</evidence>